<proteinExistence type="inferred from homology"/>
<evidence type="ECO:0000256" key="9">
    <source>
        <dbReference type="HAMAP-Rule" id="MF_00024"/>
    </source>
</evidence>
<dbReference type="PANTHER" id="PTHR34308">
    <property type="entry name" value="COBALAMIN BIOSYNTHESIS PROTEIN CBIB"/>
    <property type="match status" value="1"/>
</dbReference>
<comment type="subcellular location">
    <subcellularLocation>
        <location evidence="1 9">Cell membrane</location>
        <topology evidence="1 9">Multi-pass membrane protein</topology>
    </subcellularLocation>
</comment>
<dbReference type="UniPathway" id="UPA00148"/>
<evidence type="ECO:0000256" key="8">
    <source>
        <dbReference type="ARBA" id="ARBA00023136"/>
    </source>
</evidence>
<accession>A0A1M4SVR2</accession>
<dbReference type="GO" id="GO:0009236">
    <property type="term" value="P:cobalamin biosynthetic process"/>
    <property type="evidence" value="ECO:0007669"/>
    <property type="project" value="UniProtKB-UniRule"/>
</dbReference>
<dbReference type="GO" id="GO:0005886">
    <property type="term" value="C:plasma membrane"/>
    <property type="evidence" value="ECO:0007669"/>
    <property type="project" value="UniProtKB-SubCell"/>
</dbReference>
<comment type="caution">
    <text evidence="9">Lacks conserved residue(s) required for the propagation of feature annotation.</text>
</comment>
<evidence type="ECO:0000256" key="4">
    <source>
        <dbReference type="ARBA" id="ARBA00022475"/>
    </source>
</evidence>
<evidence type="ECO:0000256" key="3">
    <source>
        <dbReference type="ARBA" id="ARBA00006263"/>
    </source>
</evidence>
<comment type="function">
    <text evidence="9">Converts cobyric acid to cobinamide by the addition of aminopropanol on the F carboxylic group.</text>
</comment>
<gene>
    <name evidence="9" type="primary">cobD</name>
    <name evidence="10" type="ORF">SAMN02745195_00283</name>
</gene>
<feature type="transmembrane region" description="Helical" evidence="9">
    <location>
        <begin position="153"/>
        <end position="171"/>
    </location>
</feature>
<evidence type="ECO:0000313" key="10">
    <source>
        <dbReference type="EMBL" id="SHE36310.1"/>
    </source>
</evidence>
<evidence type="ECO:0000256" key="1">
    <source>
        <dbReference type="ARBA" id="ARBA00004651"/>
    </source>
</evidence>
<comment type="similarity">
    <text evidence="3 9">Belongs to the CobD/CbiB family.</text>
</comment>
<organism evidence="10 11">
    <name type="scientific">Thermoanaerobacter uzonensis DSM 18761</name>
    <dbReference type="NCBI Taxonomy" id="1123369"/>
    <lineage>
        <taxon>Bacteria</taxon>
        <taxon>Bacillati</taxon>
        <taxon>Bacillota</taxon>
        <taxon>Clostridia</taxon>
        <taxon>Thermoanaerobacterales</taxon>
        <taxon>Thermoanaerobacteraceae</taxon>
        <taxon>Thermoanaerobacter</taxon>
    </lineage>
</organism>
<feature type="transmembrane region" description="Helical" evidence="9">
    <location>
        <begin position="201"/>
        <end position="223"/>
    </location>
</feature>
<reference evidence="11" key="1">
    <citation type="submission" date="2016-11" db="EMBL/GenBank/DDBJ databases">
        <authorList>
            <person name="Varghese N."/>
            <person name="Submissions S."/>
        </authorList>
    </citation>
    <scope>NUCLEOTIDE SEQUENCE [LARGE SCALE GENOMIC DNA]</scope>
    <source>
        <strain evidence="11">DSM 18761</strain>
    </source>
</reference>
<dbReference type="RefSeq" id="WP_072966805.1">
    <property type="nucleotide sequence ID" value="NZ_FQUR01000006.1"/>
</dbReference>
<keyword evidence="5 9" id="KW-0169">Cobalamin biosynthesis</keyword>
<dbReference type="NCBIfam" id="TIGR00380">
    <property type="entry name" value="cobal_cbiB"/>
    <property type="match status" value="1"/>
</dbReference>
<dbReference type="EMBL" id="FQUR01000006">
    <property type="protein sequence ID" value="SHE36310.1"/>
    <property type="molecule type" value="Genomic_DNA"/>
</dbReference>
<evidence type="ECO:0000256" key="6">
    <source>
        <dbReference type="ARBA" id="ARBA00022692"/>
    </source>
</evidence>
<dbReference type="InterPro" id="IPR004485">
    <property type="entry name" value="Cobalamin_biosynth_CobD/CbiB"/>
</dbReference>
<dbReference type="GO" id="GO:0015420">
    <property type="term" value="F:ABC-type vitamin B12 transporter activity"/>
    <property type="evidence" value="ECO:0007669"/>
    <property type="project" value="UniProtKB-UniRule"/>
</dbReference>
<dbReference type="GO" id="GO:0048472">
    <property type="term" value="F:threonine-phosphate decarboxylase activity"/>
    <property type="evidence" value="ECO:0007669"/>
    <property type="project" value="InterPro"/>
</dbReference>
<dbReference type="PANTHER" id="PTHR34308:SF1">
    <property type="entry name" value="COBALAMIN BIOSYNTHESIS PROTEIN CBIB"/>
    <property type="match status" value="1"/>
</dbReference>
<keyword evidence="7 9" id="KW-1133">Transmembrane helix</keyword>
<dbReference type="AlphaFoldDB" id="A0A1M4SVR2"/>
<evidence type="ECO:0000256" key="7">
    <source>
        <dbReference type="ARBA" id="ARBA00022989"/>
    </source>
</evidence>
<keyword evidence="6 9" id="KW-0812">Transmembrane</keyword>
<keyword evidence="4 9" id="KW-1003">Cell membrane</keyword>
<feature type="transmembrane region" description="Helical" evidence="9">
    <location>
        <begin position="293"/>
        <end position="312"/>
    </location>
</feature>
<dbReference type="Pfam" id="PF03186">
    <property type="entry name" value="CobD_Cbib"/>
    <property type="match status" value="1"/>
</dbReference>
<dbReference type="HAMAP" id="MF_00024">
    <property type="entry name" value="CobD_CbiB"/>
    <property type="match status" value="1"/>
</dbReference>
<feature type="transmembrane region" description="Helical" evidence="9">
    <location>
        <begin position="49"/>
        <end position="73"/>
    </location>
</feature>
<evidence type="ECO:0000313" key="11">
    <source>
        <dbReference type="Proteomes" id="UP000184127"/>
    </source>
</evidence>
<evidence type="ECO:0000256" key="5">
    <source>
        <dbReference type="ARBA" id="ARBA00022573"/>
    </source>
</evidence>
<keyword evidence="8 9" id="KW-0472">Membrane</keyword>
<name>A0A1M4SVR2_9THEO</name>
<sequence>MEVVLAYLLDLLIGDPEGYPHPVRIIGRVVSHLESILRKYAKSDRALKITGFILCGLTVTLAFAATYVLLYIAGLIHPYLKYALDVLIIYTCLATKDLGKAAGRVYEALTKGDIVEARKRLSYIVSRDTDRLDVENISRGAIETVAENISDGIIAPMFYAFIGGAPLAIFYKAASTLDSMVGYRNEKYLDLGFASAKLDDILNFIPARITGFLIVIAAFLLGYDYKNSWRIFLRDRLKHQSPNSAHGEAAVAGALNIQLGGLNYYFGKPEIKPTLGDGKEKITPQRIKDSIRIMYMASFLGLVVLYGMKILIS</sequence>
<dbReference type="Proteomes" id="UP000184127">
    <property type="component" value="Unassembled WGS sequence"/>
</dbReference>
<protein>
    <recommendedName>
        <fullName evidence="9">Cobalamin biosynthesis protein CobD</fullName>
    </recommendedName>
</protein>
<comment type="pathway">
    <text evidence="2 9">Cofactor biosynthesis; adenosylcobalamin biosynthesis.</text>
</comment>
<evidence type="ECO:0000256" key="2">
    <source>
        <dbReference type="ARBA" id="ARBA00004953"/>
    </source>
</evidence>
<keyword evidence="11" id="KW-1185">Reference proteome</keyword>